<evidence type="ECO:0000313" key="1">
    <source>
        <dbReference type="EMBL" id="KIN94943.1"/>
    </source>
</evidence>
<reference evidence="1 2" key="1">
    <citation type="submission" date="2014-04" db="EMBL/GenBank/DDBJ databases">
        <authorList>
            <consortium name="DOE Joint Genome Institute"/>
            <person name="Kuo A."/>
            <person name="Kohler A."/>
            <person name="Costa M.D."/>
            <person name="Nagy L.G."/>
            <person name="Floudas D."/>
            <person name="Copeland A."/>
            <person name="Barry K.W."/>
            <person name="Cichocki N."/>
            <person name="Veneault-Fourrey C."/>
            <person name="LaButti K."/>
            <person name="Lindquist E.A."/>
            <person name="Lipzen A."/>
            <person name="Lundell T."/>
            <person name="Morin E."/>
            <person name="Murat C."/>
            <person name="Sun H."/>
            <person name="Tunlid A."/>
            <person name="Henrissat B."/>
            <person name="Grigoriev I.V."/>
            <person name="Hibbett D.S."/>
            <person name="Martin F."/>
            <person name="Nordberg H.P."/>
            <person name="Cantor M.N."/>
            <person name="Hua S.X."/>
        </authorList>
    </citation>
    <scope>NUCLEOTIDE SEQUENCE [LARGE SCALE GENOMIC DNA]</scope>
    <source>
        <strain evidence="1 2">Marx 270</strain>
    </source>
</reference>
<accession>A0A0C3NHM3</accession>
<dbReference type="HOGENOM" id="CLU_2292820_0_0_1"/>
<dbReference type="InParanoid" id="A0A0C3NHM3"/>
<proteinExistence type="predicted"/>
<dbReference type="Proteomes" id="UP000054217">
    <property type="component" value="Unassembled WGS sequence"/>
</dbReference>
<sequence>MSLTSGFFLSIQLRTRPSHSHPRYLAAFLGPCSKGSIVFIHKYSPPNRIPSSSSFSIHQPLQNYVPSASVFVLSPHPRGGIRRVCLFSSLRPARQRLFPPR</sequence>
<dbReference type="AlphaFoldDB" id="A0A0C3NHM3"/>
<gene>
    <name evidence="1" type="ORF">M404DRAFT_336946</name>
</gene>
<protein>
    <submittedName>
        <fullName evidence="1">Uncharacterized protein</fullName>
    </submittedName>
</protein>
<organism evidence="1 2">
    <name type="scientific">Pisolithus tinctorius Marx 270</name>
    <dbReference type="NCBI Taxonomy" id="870435"/>
    <lineage>
        <taxon>Eukaryota</taxon>
        <taxon>Fungi</taxon>
        <taxon>Dikarya</taxon>
        <taxon>Basidiomycota</taxon>
        <taxon>Agaricomycotina</taxon>
        <taxon>Agaricomycetes</taxon>
        <taxon>Agaricomycetidae</taxon>
        <taxon>Boletales</taxon>
        <taxon>Sclerodermatineae</taxon>
        <taxon>Pisolithaceae</taxon>
        <taxon>Pisolithus</taxon>
    </lineage>
</organism>
<reference evidence="2" key="2">
    <citation type="submission" date="2015-01" db="EMBL/GenBank/DDBJ databases">
        <title>Evolutionary Origins and Diversification of the Mycorrhizal Mutualists.</title>
        <authorList>
            <consortium name="DOE Joint Genome Institute"/>
            <consortium name="Mycorrhizal Genomics Consortium"/>
            <person name="Kohler A."/>
            <person name="Kuo A."/>
            <person name="Nagy L.G."/>
            <person name="Floudas D."/>
            <person name="Copeland A."/>
            <person name="Barry K.W."/>
            <person name="Cichocki N."/>
            <person name="Veneault-Fourrey C."/>
            <person name="LaButti K."/>
            <person name="Lindquist E.A."/>
            <person name="Lipzen A."/>
            <person name="Lundell T."/>
            <person name="Morin E."/>
            <person name="Murat C."/>
            <person name="Riley R."/>
            <person name="Ohm R."/>
            <person name="Sun H."/>
            <person name="Tunlid A."/>
            <person name="Henrissat B."/>
            <person name="Grigoriev I.V."/>
            <person name="Hibbett D.S."/>
            <person name="Martin F."/>
        </authorList>
    </citation>
    <scope>NUCLEOTIDE SEQUENCE [LARGE SCALE GENOMIC DNA]</scope>
    <source>
        <strain evidence="2">Marx 270</strain>
    </source>
</reference>
<dbReference type="EMBL" id="KN832082">
    <property type="protein sequence ID" value="KIN94943.1"/>
    <property type="molecule type" value="Genomic_DNA"/>
</dbReference>
<keyword evidence="2" id="KW-1185">Reference proteome</keyword>
<evidence type="ECO:0000313" key="2">
    <source>
        <dbReference type="Proteomes" id="UP000054217"/>
    </source>
</evidence>
<name>A0A0C3NHM3_PISTI</name>